<dbReference type="InterPro" id="IPR056744">
    <property type="entry name" value="TRM5/TYW2-like_N"/>
</dbReference>
<evidence type="ECO:0000313" key="9">
    <source>
        <dbReference type="Proteomes" id="UP000326302"/>
    </source>
</evidence>
<evidence type="ECO:0000313" key="5">
    <source>
        <dbReference type="EMBL" id="KAB7515236.1"/>
    </source>
</evidence>
<dbReference type="EMBL" id="QJOW01000003">
    <property type="protein sequence ID" value="KAB7515236.1"/>
    <property type="molecule type" value="Genomic_DNA"/>
</dbReference>
<dbReference type="OrthoDB" id="8079at2157"/>
<keyword evidence="1 6" id="KW-0808">Transferase</keyword>
<evidence type="ECO:0000313" key="8">
    <source>
        <dbReference type="Proteomes" id="UP000326207"/>
    </source>
</evidence>
<dbReference type="InterPro" id="IPR030382">
    <property type="entry name" value="MeTrfase_TRM5/TYW2"/>
</dbReference>
<dbReference type="PANTHER" id="PTHR23245">
    <property type="entry name" value="TRNA METHYLTRANSFERASE"/>
    <property type="match status" value="1"/>
</dbReference>
<dbReference type="Gene3D" id="3.30.70.2580">
    <property type="match status" value="1"/>
</dbReference>
<keyword evidence="10" id="KW-1185">Reference proteome</keyword>
<dbReference type="InterPro" id="IPR056743">
    <property type="entry name" value="TRM5-TYW2-like_MTfase"/>
</dbReference>
<keyword evidence="6" id="KW-0489">Methyltransferase</keyword>
<accession>A0A5N5UG63</accession>
<evidence type="ECO:0000256" key="3">
    <source>
        <dbReference type="ARBA" id="ARBA00022694"/>
    </source>
</evidence>
<reference evidence="8 9" key="1">
    <citation type="submission" date="2019-10" db="EMBL/GenBank/DDBJ databases">
        <title>Unraveling microbial dark matter from salterns through culturing: the case of the genus Halosegnis.</title>
        <authorList>
            <person name="Duran-Viseras A."/>
            <person name="Andrei A.-S."/>
            <person name="Vera-Gargallo B."/>
            <person name="Ghai R."/>
            <person name="Sanchez-Porro C."/>
            <person name="Ventosa A."/>
        </authorList>
    </citation>
    <scope>NUCLEOTIDE SEQUENCE [LARGE SCALE GENOMIC DNA]</scope>
    <source>
        <strain evidence="5 9">F17-44</strain>
        <strain evidence="6 10">F18-79</strain>
        <strain evidence="7 8">F19-13</strain>
    </source>
</reference>
<dbReference type="Pfam" id="PF02475">
    <property type="entry name" value="TRM5-TYW2_MTfase"/>
    <property type="match status" value="1"/>
</dbReference>
<dbReference type="Gene3D" id="3.30.300.110">
    <property type="entry name" value="Met-10+ protein-like domains"/>
    <property type="match status" value="1"/>
</dbReference>
<gene>
    <name evidence="6" type="ORF">DM867_03945</name>
    <name evidence="5" type="ORF">DMP03_08325</name>
    <name evidence="7" type="ORF">DP108_09175</name>
</gene>
<dbReference type="EMBL" id="QKKZ01000001">
    <property type="protein sequence ID" value="KAB7516290.1"/>
    <property type="molecule type" value="Genomic_DNA"/>
</dbReference>
<keyword evidence="2" id="KW-0949">S-adenosyl-L-methionine</keyword>
<organism evidence="6 10">
    <name type="scientific">Halosegnis rubeus</name>
    <dbReference type="NCBI Taxonomy" id="2212850"/>
    <lineage>
        <taxon>Archaea</taxon>
        <taxon>Methanobacteriati</taxon>
        <taxon>Methanobacteriota</taxon>
        <taxon>Stenosarchaea group</taxon>
        <taxon>Halobacteria</taxon>
        <taxon>Halobacteriales</taxon>
        <taxon>Natronomonadaceae</taxon>
        <taxon>Halosegnis</taxon>
    </lineage>
</organism>
<dbReference type="Proteomes" id="UP000326302">
    <property type="component" value="Unassembled WGS sequence"/>
</dbReference>
<dbReference type="GO" id="GO:0008175">
    <property type="term" value="F:tRNA methyltransferase activity"/>
    <property type="evidence" value="ECO:0007669"/>
    <property type="project" value="TreeGrafter"/>
</dbReference>
<feature type="domain" description="SAM-dependent methyltransferase TRM5/TYW2-type" evidence="4">
    <location>
        <begin position="85"/>
        <end position="325"/>
    </location>
</feature>
<dbReference type="RefSeq" id="WP_152120238.1">
    <property type="nucleotide sequence ID" value="NZ_QJOW01000003.1"/>
</dbReference>
<evidence type="ECO:0000256" key="1">
    <source>
        <dbReference type="ARBA" id="ARBA00022679"/>
    </source>
</evidence>
<dbReference type="Proteomes" id="UP000326865">
    <property type="component" value="Unassembled WGS sequence"/>
</dbReference>
<dbReference type="Pfam" id="PF25133">
    <property type="entry name" value="TYW2_N_2"/>
    <property type="match status" value="1"/>
</dbReference>
<accession>A0A5N5UCS3</accession>
<name>A0A5N5UCS3_9EURY</name>
<proteinExistence type="predicted"/>
<dbReference type="CDD" id="cd02440">
    <property type="entry name" value="AdoMet_MTases"/>
    <property type="match status" value="1"/>
</dbReference>
<dbReference type="GO" id="GO:0005737">
    <property type="term" value="C:cytoplasm"/>
    <property type="evidence" value="ECO:0007669"/>
    <property type="project" value="TreeGrafter"/>
</dbReference>
<evidence type="ECO:0000313" key="6">
    <source>
        <dbReference type="EMBL" id="KAB7516290.1"/>
    </source>
</evidence>
<dbReference type="InterPro" id="IPR029063">
    <property type="entry name" value="SAM-dependent_MTases_sf"/>
</dbReference>
<dbReference type="PANTHER" id="PTHR23245:SF41">
    <property type="entry name" value="TRNA(PHE) (4-DEMETHYLWYOSINE(37)-C(7)) AMINOCARBOXYPROPYLTRANSFERASE"/>
    <property type="match status" value="1"/>
</dbReference>
<sequence>MSELAVVVAREQTESVLDSLAAAGLYDDTRSIQPHGEGVAIPVTDAPDGHETVRVDLPARNRDLRELLANRGWSDADLDRLPTSWAVVGSCLLVQGDDFPDPAAVGDALLELHGEADTVLVSHGIAGNRREPDVEVIAGTGDTEVIHTEHGTKYALDLTRVMFSPGNQAERARMGEVVAADERVFDMFAGIGYFTLPMARAGADVTAAEINPEAYRYLVENAVLNGVQDKLSAFRADCRDVDVLADRVVMGYYDAPDYLDTALAALDSGVVHLHATAPTDDPWTEPVAALEAAAGERLVEILDRRVVKSHAPGVDHVVVDARIGESARRRSV</sequence>
<protein>
    <submittedName>
        <fullName evidence="6">Class I SAM-dependent methyltransferase family protein</fullName>
    </submittedName>
</protein>
<keyword evidence="3" id="KW-0819">tRNA processing</keyword>
<evidence type="ECO:0000313" key="7">
    <source>
        <dbReference type="EMBL" id="KAB7517722.1"/>
    </source>
</evidence>
<evidence type="ECO:0000313" key="10">
    <source>
        <dbReference type="Proteomes" id="UP000326865"/>
    </source>
</evidence>
<dbReference type="Proteomes" id="UP000326207">
    <property type="component" value="Unassembled WGS sequence"/>
</dbReference>
<dbReference type="Gene3D" id="3.40.50.150">
    <property type="entry name" value="Vaccinia Virus protein VP39"/>
    <property type="match status" value="1"/>
</dbReference>
<dbReference type="GO" id="GO:0030488">
    <property type="term" value="P:tRNA methylation"/>
    <property type="evidence" value="ECO:0007669"/>
    <property type="project" value="TreeGrafter"/>
</dbReference>
<dbReference type="SUPFAM" id="SSF53335">
    <property type="entry name" value="S-adenosyl-L-methionine-dependent methyltransferases"/>
    <property type="match status" value="1"/>
</dbReference>
<dbReference type="EMBL" id="QMDY01000004">
    <property type="protein sequence ID" value="KAB7517722.1"/>
    <property type="molecule type" value="Genomic_DNA"/>
</dbReference>
<comment type="caution">
    <text evidence="6">The sequence shown here is derived from an EMBL/GenBank/DDBJ whole genome shotgun (WGS) entry which is preliminary data.</text>
</comment>
<dbReference type="AlphaFoldDB" id="A0A5N5UCS3"/>
<evidence type="ECO:0000256" key="2">
    <source>
        <dbReference type="ARBA" id="ARBA00022691"/>
    </source>
</evidence>
<evidence type="ECO:0000259" key="4">
    <source>
        <dbReference type="PROSITE" id="PS51684"/>
    </source>
</evidence>
<dbReference type="PROSITE" id="PS51684">
    <property type="entry name" value="SAM_MT_TRM5_TYW2"/>
    <property type="match status" value="1"/>
</dbReference>
<accession>A0A5N5U9A5</accession>